<name>A0A9W8HXG3_9FUNG</name>
<dbReference type="GO" id="GO:0003676">
    <property type="term" value="F:nucleic acid binding"/>
    <property type="evidence" value="ECO:0007669"/>
    <property type="project" value="InterPro"/>
</dbReference>
<comment type="caution">
    <text evidence="2">The sequence shown here is derived from an EMBL/GenBank/DDBJ whole genome shotgun (WGS) entry which is preliminary data.</text>
</comment>
<dbReference type="InterPro" id="IPR012337">
    <property type="entry name" value="RNaseH-like_sf"/>
</dbReference>
<gene>
    <name evidence="2" type="ORF">H4R20_002640</name>
</gene>
<dbReference type="Gene3D" id="3.30.420.10">
    <property type="entry name" value="Ribonuclease H-like superfamily/Ribonuclease H"/>
    <property type="match status" value="1"/>
</dbReference>
<dbReference type="EMBL" id="JANBUO010000441">
    <property type="protein sequence ID" value="KAJ2804092.1"/>
    <property type="molecule type" value="Genomic_DNA"/>
</dbReference>
<feature type="region of interest" description="Disordered" evidence="1">
    <location>
        <begin position="644"/>
        <end position="673"/>
    </location>
</feature>
<dbReference type="OrthoDB" id="8023605at2759"/>
<dbReference type="Proteomes" id="UP001140094">
    <property type="component" value="Unassembled WGS sequence"/>
</dbReference>
<accession>A0A9W8HXG3</accession>
<reference evidence="2" key="1">
    <citation type="submission" date="2022-07" db="EMBL/GenBank/DDBJ databases">
        <title>Phylogenomic reconstructions and comparative analyses of Kickxellomycotina fungi.</title>
        <authorList>
            <person name="Reynolds N.K."/>
            <person name="Stajich J.E."/>
            <person name="Barry K."/>
            <person name="Grigoriev I.V."/>
            <person name="Crous P."/>
            <person name="Smith M.E."/>
        </authorList>
    </citation>
    <scope>NUCLEOTIDE SEQUENCE</scope>
    <source>
        <strain evidence="2">NRRL 1565</strain>
    </source>
</reference>
<evidence type="ECO:0000313" key="2">
    <source>
        <dbReference type="EMBL" id="KAJ2804092.1"/>
    </source>
</evidence>
<feature type="compositionally biased region" description="Acidic residues" evidence="1">
    <location>
        <begin position="664"/>
        <end position="673"/>
    </location>
</feature>
<sequence length="673" mass="74747">MFSEYLENSDVIHHRTSDHHPQSDLAEVSVKLFKSTLRHLQLDRPPDTDWVELVLHAIAALNNTVSETLELTPFERFYGVDEDELRAERNIPESEPVESAADWQLRAAEQAQSLQQWQRRRVRDYANCWRNTRWFQPGELVSVQRQGLPVPVALQPFHRLGPFSVVHRQGVVYYLADLSGQPLSRGIPGDILMPYRMASDRRTFEDAMESSSAGNDALASEQDSDDETASVHSNESEEDDRDNDHHRPMFGPTPSVGPISRGASAVPIATPASNMTENSASEHPEPQRESDDDSESVYVSSASDDDSDDDYVDSEGSETEDTDDTDSDDSESTMGDYVMDVELAGQQEEEAVHSAELWSDTEPTRLGTPVASPILGGGSNLLRPLTGPNMPTIPEEDVEMDEDEEMNIDVSSRHDEDMVCGEPAQDADNIISDALMTADATVQTDDETDNYASAVELANPLEPTLARPSHPEEGPEFHIAIPEEAMQGPLEIIEITEIFEEEEQEADESHQPQLEGPEHLLIEAPTETEPHQPQLEGPERMMIEAPDENELQITPCGLLEYSADSDAPVASSSEITTPTTTSPIVSTSSGSQPTSGSQPASDPELNTRKRKMTRRLKEHLEPVSRRVLTWLGENTLARRIRNRLENDNAAVQSSRRTRRRIDTDENGPDSSNE</sequence>
<dbReference type="AlphaFoldDB" id="A0A9W8HXG3"/>
<evidence type="ECO:0000256" key="1">
    <source>
        <dbReference type="SAM" id="MobiDB-lite"/>
    </source>
</evidence>
<feature type="compositionally biased region" description="Low complexity" evidence="1">
    <location>
        <begin position="562"/>
        <end position="599"/>
    </location>
</feature>
<evidence type="ECO:0000313" key="3">
    <source>
        <dbReference type="Proteomes" id="UP001140094"/>
    </source>
</evidence>
<feature type="region of interest" description="Disordered" evidence="1">
    <location>
        <begin position="204"/>
        <end position="402"/>
    </location>
</feature>
<dbReference type="SUPFAM" id="SSF53098">
    <property type="entry name" value="Ribonuclease H-like"/>
    <property type="match status" value="1"/>
</dbReference>
<dbReference type="InterPro" id="IPR036397">
    <property type="entry name" value="RNaseH_sf"/>
</dbReference>
<feature type="region of interest" description="Disordered" evidence="1">
    <location>
        <begin position="498"/>
        <end position="545"/>
    </location>
</feature>
<feature type="compositionally biased region" description="Basic and acidic residues" evidence="1">
    <location>
        <begin position="280"/>
        <end position="289"/>
    </location>
</feature>
<proteinExistence type="predicted"/>
<feature type="compositionally biased region" description="Acidic residues" evidence="1">
    <location>
        <begin position="303"/>
        <end position="331"/>
    </location>
</feature>
<feature type="compositionally biased region" description="Basic residues" evidence="1">
    <location>
        <begin position="608"/>
        <end position="617"/>
    </location>
</feature>
<protein>
    <submittedName>
        <fullName evidence="2">Uncharacterized protein</fullName>
    </submittedName>
</protein>
<keyword evidence="3" id="KW-1185">Reference proteome</keyword>
<feature type="region of interest" description="Disordered" evidence="1">
    <location>
        <begin position="557"/>
        <end position="623"/>
    </location>
</feature>
<organism evidence="2 3">
    <name type="scientific">Coemansia guatemalensis</name>
    <dbReference type="NCBI Taxonomy" id="2761395"/>
    <lineage>
        <taxon>Eukaryota</taxon>
        <taxon>Fungi</taxon>
        <taxon>Fungi incertae sedis</taxon>
        <taxon>Zoopagomycota</taxon>
        <taxon>Kickxellomycotina</taxon>
        <taxon>Kickxellomycetes</taxon>
        <taxon>Kickxellales</taxon>
        <taxon>Kickxellaceae</taxon>
        <taxon>Coemansia</taxon>
    </lineage>
</organism>